<keyword evidence="2" id="KW-1185">Reference proteome</keyword>
<evidence type="ECO:0000313" key="2">
    <source>
        <dbReference type="Proteomes" id="UP001152795"/>
    </source>
</evidence>
<evidence type="ECO:0000313" key="1">
    <source>
        <dbReference type="EMBL" id="CAB4006587.1"/>
    </source>
</evidence>
<organism evidence="1 2">
    <name type="scientific">Paramuricea clavata</name>
    <name type="common">Red gorgonian</name>
    <name type="synonym">Violescent sea-whip</name>
    <dbReference type="NCBI Taxonomy" id="317549"/>
    <lineage>
        <taxon>Eukaryota</taxon>
        <taxon>Metazoa</taxon>
        <taxon>Cnidaria</taxon>
        <taxon>Anthozoa</taxon>
        <taxon>Octocorallia</taxon>
        <taxon>Malacalcyonacea</taxon>
        <taxon>Plexauridae</taxon>
        <taxon>Paramuricea</taxon>
    </lineage>
</organism>
<dbReference type="Proteomes" id="UP001152795">
    <property type="component" value="Unassembled WGS sequence"/>
</dbReference>
<comment type="caution">
    <text evidence="1">The sequence shown here is derived from an EMBL/GenBank/DDBJ whole genome shotgun (WGS) entry which is preliminary data.</text>
</comment>
<sequence length="100" mass="11746">MKVNPEYKTNRPKLLRDIRILRKFFGGKISEETTNDPEQLRITIAKCKRMLQDEVGDVGVLGIVAHERRLCEILERLKSIKRTRSEIQCEHELVACQKQR</sequence>
<reference evidence="1" key="1">
    <citation type="submission" date="2020-04" db="EMBL/GenBank/DDBJ databases">
        <authorList>
            <person name="Alioto T."/>
            <person name="Alioto T."/>
            <person name="Gomez Garrido J."/>
        </authorList>
    </citation>
    <scope>NUCLEOTIDE SEQUENCE</scope>
    <source>
        <strain evidence="1">A484AB</strain>
    </source>
</reference>
<accession>A0A6S7HQW4</accession>
<protein>
    <submittedName>
        <fullName evidence="1">Uncharacterized protein</fullName>
    </submittedName>
</protein>
<dbReference type="EMBL" id="CACRXK020005548">
    <property type="protein sequence ID" value="CAB4006587.1"/>
    <property type="molecule type" value="Genomic_DNA"/>
</dbReference>
<gene>
    <name evidence="1" type="ORF">PACLA_8A083733</name>
</gene>
<proteinExistence type="predicted"/>
<dbReference type="AlphaFoldDB" id="A0A6S7HQW4"/>
<name>A0A6S7HQW4_PARCT</name>